<evidence type="ECO:0000313" key="2">
    <source>
        <dbReference type="EMBL" id="RYR76765.1"/>
    </source>
</evidence>
<feature type="compositionally biased region" description="Pro residues" evidence="1">
    <location>
        <begin position="176"/>
        <end position="186"/>
    </location>
</feature>
<organism evidence="2 3">
    <name type="scientific">Arachis hypogaea</name>
    <name type="common">Peanut</name>
    <dbReference type="NCBI Taxonomy" id="3818"/>
    <lineage>
        <taxon>Eukaryota</taxon>
        <taxon>Viridiplantae</taxon>
        <taxon>Streptophyta</taxon>
        <taxon>Embryophyta</taxon>
        <taxon>Tracheophyta</taxon>
        <taxon>Spermatophyta</taxon>
        <taxon>Magnoliopsida</taxon>
        <taxon>eudicotyledons</taxon>
        <taxon>Gunneridae</taxon>
        <taxon>Pentapetalae</taxon>
        <taxon>rosids</taxon>
        <taxon>fabids</taxon>
        <taxon>Fabales</taxon>
        <taxon>Fabaceae</taxon>
        <taxon>Papilionoideae</taxon>
        <taxon>50 kb inversion clade</taxon>
        <taxon>dalbergioids sensu lato</taxon>
        <taxon>Dalbergieae</taxon>
        <taxon>Pterocarpus clade</taxon>
        <taxon>Arachis</taxon>
    </lineage>
</organism>
<evidence type="ECO:0000256" key="1">
    <source>
        <dbReference type="SAM" id="MobiDB-lite"/>
    </source>
</evidence>
<gene>
    <name evidence="2" type="ORF">Ahy_A01g001322</name>
</gene>
<dbReference type="Proteomes" id="UP000289738">
    <property type="component" value="Chromosome A01"/>
</dbReference>
<dbReference type="AlphaFoldDB" id="A0A445EMS3"/>
<proteinExistence type="predicted"/>
<feature type="region of interest" description="Disordered" evidence="1">
    <location>
        <begin position="157"/>
        <end position="220"/>
    </location>
</feature>
<sequence>MEDNGRKRLREKIKMFSFLLFRSSLFCIPANSSAIRWFSASRAAFATNKSALVGLFEGVVERREVDRPTVSANVRARFVRVNLGFSQDYWVVTFPAPAWPCLPPGHLECDCHQALRREVVSPGSLPALLLRRISSRMSTIFSFSCLTRSINDLSLSVGTRGPKPRLSTPSKLPSYRFPPPPPPPPLLSACSSSSSDIVAPVPSPGDTPAPCSYTFRVPSN</sequence>
<evidence type="ECO:0000313" key="3">
    <source>
        <dbReference type="Proteomes" id="UP000289738"/>
    </source>
</evidence>
<keyword evidence="3" id="KW-1185">Reference proteome</keyword>
<dbReference type="EMBL" id="SDMP01000001">
    <property type="protein sequence ID" value="RYR76765.1"/>
    <property type="molecule type" value="Genomic_DNA"/>
</dbReference>
<name>A0A445EMS3_ARAHY</name>
<comment type="caution">
    <text evidence="2">The sequence shown here is derived from an EMBL/GenBank/DDBJ whole genome shotgun (WGS) entry which is preliminary data.</text>
</comment>
<feature type="compositionally biased region" description="Low complexity" evidence="1">
    <location>
        <begin position="187"/>
        <end position="200"/>
    </location>
</feature>
<accession>A0A445EMS3</accession>
<reference evidence="2 3" key="1">
    <citation type="submission" date="2019-01" db="EMBL/GenBank/DDBJ databases">
        <title>Sequencing of cultivated peanut Arachis hypogaea provides insights into genome evolution and oil improvement.</title>
        <authorList>
            <person name="Chen X."/>
        </authorList>
    </citation>
    <scope>NUCLEOTIDE SEQUENCE [LARGE SCALE GENOMIC DNA]</scope>
    <source>
        <strain evidence="3">cv. Fuhuasheng</strain>
        <tissue evidence="2">Leaves</tissue>
    </source>
</reference>
<protein>
    <submittedName>
        <fullName evidence="2">Uncharacterized protein</fullName>
    </submittedName>
</protein>